<feature type="compositionally biased region" description="Low complexity" evidence="1">
    <location>
        <begin position="730"/>
        <end position="760"/>
    </location>
</feature>
<accession>A0A4S2MSV0</accession>
<name>A0A4S2MSV0_9PEZI</name>
<evidence type="ECO:0000313" key="3">
    <source>
        <dbReference type="Proteomes" id="UP000298138"/>
    </source>
</evidence>
<evidence type="ECO:0000256" key="1">
    <source>
        <dbReference type="SAM" id="MobiDB-lite"/>
    </source>
</evidence>
<gene>
    <name evidence="2" type="ORF">EX30DRAFT_373158</name>
</gene>
<feature type="compositionally biased region" description="Low complexity" evidence="1">
    <location>
        <begin position="705"/>
        <end position="718"/>
    </location>
</feature>
<feature type="compositionally biased region" description="Basic and acidic residues" evidence="1">
    <location>
        <begin position="830"/>
        <end position="839"/>
    </location>
</feature>
<dbReference type="AlphaFoldDB" id="A0A4S2MSV0"/>
<sequence>MAPVAVSMSGHPTTTTQHQFEYPSAAAAASLPSPYTDPNHVSPNPLAQHMENWCYITDNAFDVLRHDIYSDPEFLALGSDFTDPKVQATVVDITNRCVRDFKRSVLEEIDSWRATLFSELKVEAPKRERPGELHEGGRAKKHKVNGSVDYDDEEEEDGEFVNSKNPGWQCLFFEHDPRAHPQCGQRRYKRVSELRRHIKTHTLPHHCETCGYRTAEERRLGSHKCDDGNKKKYQPVTAEDKVKHERLAKMGVKVGEMRLILFGDAANGHGASPDANANSFVPSNFSGFGVPAVSMPMPPVSNGNIMASNFAITSVNATTTMASATFYPTADEPISPHSKPMLNNYMTPNIAHQQQFVPQPPTPPFQGPGHRFHHNPSTGHANEYYSSAAEDTHAHIFAYAAAHTVPQQGSFGDFPLYPDSSSPSGPSPPPAAMGHGLPLSHPGQMTPMGLQNHSPVHPHFPATTTAPLPPSHQPLKDYIEGLFGSSTGLIGMNMEHTDERRMPESEIKKMEENIRKMTPEQRGETLKMLARGPSFRERVAEKTKRLFALPVRGGPPERAQVRSEGTQTPVSRGGSEASRASQREEEKKDEGVKKEESDSDKEVKKEETVKEEDNDSDEEKPRIKKEPADTPDQQSRRSKSSDRSETTSTAAIKTAAAVTVKKVEEEEKPVVVEVRKDESLSFPASPSSPATANTFTPARDEKPPKSASASSHHSTSPPQTARSSTPHQHAATTPVSLASSTSSTSPRPSPPAHTSSAPVPTAEPPSLWRRLSKRAASTRHHRTRSFGTNSDSEKAKRERERERVLGGGGSTVTVIEGGVREVVGGEEVGDEKHEGKEEGGGVLERILGRGRRERG</sequence>
<feature type="compositionally biased region" description="Basic and acidic residues" evidence="1">
    <location>
        <begin position="791"/>
        <end position="804"/>
    </location>
</feature>
<dbReference type="InParanoid" id="A0A4S2MSV0"/>
<feature type="region of interest" description="Disordered" evidence="1">
    <location>
        <begin position="127"/>
        <end position="161"/>
    </location>
</feature>
<feature type="compositionally biased region" description="Acidic residues" evidence="1">
    <location>
        <begin position="609"/>
        <end position="618"/>
    </location>
</feature>
<feature type="compositionally biased region" description="Low complexity" evidence="1">
    <location>
        <begin position="646"/>
        <end position="660"/>
    </location>
</feature>
<feature type="compositionally biased region" description="Basic and acidic residues" evidence="1">
    <location>
        <begin position="619"/>
        <end position="628"/>
    </location>
</feature>
<dbReference type="Proteomes" id="UP000298138">
    <property type="component" value="Unassembled WGS sequence"/>
</dbReference>
<protein>
    <submittedName>
        <fullName evidence="2">Uncharacterized protein</fullName>
    </submittedName>
</protein>
<organism evidence="2 3">
    <name type="scientific">Ascodesmis nigricans</name>
    <dbReference type="NCBI Taxonomy" id="341454"/>
    <lineage>
        <taxon>Eukaryota</taxon>
        <taxon>Fungi</taxon>
        <taxon>Dikarya</taxon>
        <taxon>Ascomycota</taxon>
        <taxon>Pezizomycotina</taxon>
        <taxon>Pezizomycetes</taxon>
        <taxon>Pezizales</taxon>
        <taxon>Ascodesmidaceae</taxon>
        <taxon>Ascodesmis</taxon>
    </lineage>
</organism>
<feature type="region of interest" description="Disordered" evidence="1">
    <location>
        <begin position="411"/>
        <end position="437"/>
    </location>
</feature>
<feature type="compositionally biased region" description="Basic and acidic residues" evidence="1">
    <location>
        <begin position="661"/>
        <end position="679"/>
    </location>
</feature>
<feature type="compositionally biased region" description="Acidic residues" evidence="1">
    <location>
        <begin position="149"/>
        <end position="159"/>
    </location>
</feature>
<feature type="compositionally biased region" description="Low complexity" evidence="1">
    <location>
        <begin position="812"/>
        <end position="822"/>
    </location>
</feature>
<evidence type="ECO:0000313" key="2">
    <source>
        <dbReference type="EMBL" id="TGZ79407.1"/>
    </source>
</evidence>
<feature type="region of interest" description="Disordered" evidence="1">
    <location>
        <begin position="546"/>
        <end position="855"/>
    </location>
</feature>
<feature type="compositionally biased region" description="Basic residues" evidence="1">
    <location>
        <begin position="770"/>
        <end position="784"/>
    </location>
</feature>
<feature type="compositionally biased region" description="Basic and acidic residues" evidence="1">
    <location>
        <begin position="127"/>
        <end position="138"/>
    </location>
</feature>
<dbReference type="EMBL" id="ML220132">
    <property type="protein sequence ID" value="TGZ79407.1"/>
    <property type="molecule type" value="Genomic_DNA"/>
</dbReference>
<feature type="compositionally biased region" description="Basic and acidic residues" evidence="1">
    <location>
        <begin position="581"/>
        <end position="608"/>
    </location>
</feature>
<proteinExistence type="predicted"/>
<dbReference type="OrthoDB" id="5375387at2759"/>
<keyword evidence="3" id="KW-1185">Reference proteome</keyword>
<dbReference type="STRING" id="341454.A0A4S2MSV0"/>
<reference evidence="2 3" key="1">
    <citation type="submission" date="2019-04" db="EMBL/GenBank/DDBJ databases">
        <title>Comparative genomics and transcriptomics to analyze fruiting body development in filamentous ascomycetes.</title>
        <authorList>
            <consortium name="DOE Joint Genome Institute"/>
            <person name="Lutkenhaus R."/>
            <person name="Traeger S."/>
            <person name="Breuer J."/>
            <person name="Kuo A."/>
            <person name="Lipzen A."/>
            <person name="Pangilinan J."/>
            <person name="Dilworth D."/>
            <person name="Sandor L."/>
            <person name="Poggeler S."/>
            <person name="Barry K."/>
            <person name="Grigoriev I.V."/>
            <person name="Nowrousian M."/>
        </authorList>
    </citation>
    <scope>NUCLEOTIDE SEQUENCE [LARGE SCALE GENOMIC DNA]</scope>
    <source>
        <strain evidence="2 3">CBS 389.68</strain>
    </source>
</reference>
<feature type="compositionally biased region" description="Low complexity" evidence="1">
    <location>
        <begin position="681"/>
        <end position="697"/>
    </location>
</feature>